<dbReference type="Pfam" id="PF12833">
    <property type="entry name" value="HTH_18"/>
    <property type="match status" value="1"/>
</dbReference>
<name>A0A0F0LP60_9MICO</name>
<dbReference type="EMBL" id="JYIX01000030">
    <property type="protein sequence ID" value="KJL34055.1"/>
    <property type="molecule type" value="Genomic_DNA"/>
</dbReference>
<keyword evidence="3" id="KW-0804">Transcription</keyword>
<evidence type="ECO:0000259" key="4">
    <source>
        <dbReference type="PROSITE" id="PS01124"/>
    </source>
</evidence>
<dbReference type="InterPro" id="IPR020449">
    <property type="entry name" value="Tscrpt_reg_AraC-type_HTH"/>
</dbReference>
<keyword evidence="2" id="KW-0238">DNA-binding</keyword>
<dbReference type="STRING" id="582680.RS86_01153"/>
<dbReference type="AlphaFoldDB" id="A0A0F0LP60"/>
<dbReference type="SUPFAM" id="SSF51215">
    <property type="entry name" value="Regulatory protein AraC"/>
    <property type="match status" value="1"/>
</dbReference>
<keyword evidence="1" id="KW-0805">Transcription regulation</keyword>
<reference evidence="5 6" key="1">
    <citation type="submission" date="2015-02" db="EMBL/GenBank/DDBJ databases">
        <title>Draft genome sequences of ten Microbacterium spp. with emphasis on heavy metal contaminated environments.</title>
        <authorList>
            <person name="Corretto E."/>
        </authorList>
    </citation>
    <scope>NUCLEOTIDE SEQUENCE [LARGE SCALE GENOMIC DNA]</scope>
    <source>
        <strain evidence="5 6">ARN176</strain>
    </source>
</reference>
<dbReference type="SUPFAM" id="SSF46689">
    <property type="entry name" value="Homeodomain-like"/>
    <property type="match status" value="1"/>
</dbReference>
<comment type="caution">
    <text evidence="5">The sequence shown here is derived from an EMBL/GenBank/DDBJ whole genome shotgun (WGS) entry which is preliminary data.</text>
</comment>
<feature type="domain" description="HTH araC/xylS-type" evidence="4">
    <location>
        <begin position="181"/>
        <end position="283"/>
    </location>
</feature>
<dbReference type="Gene3D" id="1.10.10.60">
    <property type="entry name" value="Homeodomain-like"/>
    <property type="match status" value="1"/>
</dbReference>
<dbReference type="PANTHER" id="PTHR43280">
    <property type="entry name" value="ARAC-FAMILY TRANSCRIPTIONAL REGULATOR"/>
    <property type="match status" value="1"/>
</dbReference>
<dbReference type="SMART" id="SM00342">
    <property type="entry name" value="HTH_ARAC"/>
    <property type="match status" value="1"/>
</dbReference>
<sequence>MRRIPYSPADAQRSSIEVTTIDRIRTRAGLAEFAALQRPDFELLLAIDRGESTHEVDFARYALSAGDVLWVHLGQVQLWGDMRLLEGAVVMFSPIALPPETVALLRSLGGFSQNHWPGATTGGGAFAVLLAGLTALATEPPGTPAIAPQALTHAARHTLAAALLALAGTTTTRAVPEAEPPEAFHWFFDEVERGFAEHRTTAWYARRLGYSERTLNRLARAHAGTSAKGLIDRRVILEAKRLLAHEQIAVAAIAARLGFDDAANFSKYFRHRTGTTPGAFRDGEREETRGS</sequence>
<dbReference type="GO" id="GO:0043565">
    <property type="term" value="F:sequence-specific DNA binding"/>
    <property type="evidence" value="ECO:0007669"/>
    <property type="project" value="InterPro"/>
</dbReference>
<dbReference type="InterPro" id="IPR009057">
    <property type="entry name" value="Homeodomain-like_sf"/>
</dbReference>
<gene>
    <name evidence="5" type="primary">rhaS_2</name>
    <name evidence="5" type="ORF">RS86_01153</name>
</gene>
<evidence type="ECO:0000313" key="6">
    <source>
        <dbReference type="Proteomes" id="UP000033740"/>
    </source>
</evidence>
<dbReference type="GO" id="GO:0003700">
    <property type="term" value="F:DNA-binding transcription factor activity"/>
    <property type="evidence" value="ECO:0007669"/>
    <property type="project" value="InterPro"/>
</dbReference>
<dbReference type="RefSeq" id="WP_045271270.1">
    <property type="nucleotide sequence ID" value="NZ_JYIX01000030.1"/>
</dbReference>
<organism evidence="5 6">
    <name type="scientific">Microbacterium azadirachtae</name>
    <dbReference type="NCBI Taxonomy" id="582680"/>
    <lineage>
        <taxon>Bacteria</taxon>
        <taxon>Bacillati</taxon>
        <taxon>Actinomycetota</taxon>
        <taxon>Actinomycetes</taxon>
        <taxon>Micrococcales</taxon>
        <taxon>Microbacteriaceae</taxon>
        <taxon>Microbacterium</taxon>
    </lineage>
</organism>
<accession>A0A0F0LP60</accession>
<evidence type="ECO:0000256" key="2">
    <source>
        <dbReference type="ARBA" id="ARBA00023125"/>
    </source>
</evidence>
<keyword evidence="6" id="KW-1185">Reference proteome</keyword>
<dbReference type="PATRIC" id="fig|582680.6.peg.1188"/>
<protein>
    <submittedName>
        <fullName evidence="5">HTH-type transcriptional activator RhaS</fullName>
    </submittedName>
</protein>
<proteinExistence type="predicted"/>
<dbReference type="PROSITE" id="PS01124">
    <property type="entry name" value="HTH_ARAC_FAMILY_2"/>
    <property type="match status" value="1"/>
</dbReference>
<evidence type="ECO:0000256" key="1">
    <source>
        <dbReference type="ARBA" id="ARBA00023015"/>
    </source>
</evidence>
<dbReference type="Proteomes" id="UP000033740">
    <property type="component" value="Unassembled WGS sequence"/>
</dbReference>
<dbReference type="InterPro" id="IPR018060">
    <property type="entry name" value="HTH_AraC"/>
</dbReference>
<dbReference type="InterPro" id="IPR037923">
    <property type="entry name" value="HTH-like"/>
</dbReference>
<evidence type="ECO:0000256" key="3">
    <source>
        <dbReference type="ARBA" id="ARBA00023163"/>
    </source>
</evidence>
<dbReference type="PRINTS" id="PR00032">
    <property type="entry name" value="HTHARAC"/>
</dbReference>
<evidence type="ECO:0000313" key="5">
    <source>
        <dbReference type="EMBL" id="KJL34055.1"/>
    </source>
</evidence>
<dbReference type="PANTHER" id="PTHR43280:SF32">
    <property type="entry name" value="TRANSCRIPTIONAL REGULATORY PROTEIN"/>
    <property type="match status" value="1"/>
</dbReference>